<reference evidence="1 2" key="1">
    <citation type="submission" date="2016-07" db="EMBL/GenBank/DDBJ databases">
        <title>Characterization of three bacteriophages infecting bacteria isolated from shrimp culture pond water.</title>
        <authorList>
            <person name="Khoa H.V."/>
        </authorList>
    </citation>
    <scope>NUCLEOTIDE SEQUENCE [LARGE SCALE GENOMIC DNA]</scope>
</reference>
<gene>
    <name evidence="1" type="ORF">BPT24_070</name>
</gene>
<organism evidence="1 2">
    <name type="scientific">Tenacibaculum phage pT24</name>
    <dbReference type="NCBI Taxonomy" id="1880590"/>
    <lineage>
        <taxon>Viruses</taxon>
        <taxon>Duplodnaviria</taxon>
        <taxon>Heunggongvirae</taxon>
        <taxon>Uroviricota</taxon>
        <taxon>Caudoviricetes</taxon>
        <taxon>Kungbxnavirus</taxon>
        <taxon>Kungbxnavirus pT24</taxon>
    </lineage>
</organism>
<evidence type="ECO:0000313" key="2">
    <source>
        <dbReference type="Proteomes" id="UP000224877"/>
    </source>
</evidence>
<dbReference type="Proteomes" id="UP000224877">
    <property type="component" value="Segment"/>
</dbReference>
<proteinExistence type="predicted"/>
<protein>
    <submittedName>
        <fullName evidence="1">Uncharacterized protein</fullName>
    </submittedName>
</protein>
<dbReference type="EMBL" id="LC168164">
    <property type="protein sequence ID" value="BAV39193.1"/>
    <property type="molecule type" value="Genomic_DNA"/>
</dbReference>
<evidence type="ECO:0000313" key="1">
    <source>
        <dbReference type="EMBL" id="BAV39193.1"/>
    </source>
</evidence>
<name>A0A1B4XWJ7_9CAUD</name>
<accession>A0A1B4XWJ7</accession>
<sequence>MSNNLINTLELGTATFINAKEFIAPESVNSTAAIHSKMYKQQKDRPKCQLRITDCNVAMRLWNFCDTEDERKEFVGKVDTIIEHLLKFRGELGEKFNELFEDPRFLENPYFSDKK</sequence>
<keyword evidence="2" id="KW-1185">Reference proteome</keyword>